<dbReference type="OMA" id="DINAERC"/>
<sequence>MDLIQKNVVKNEMWIRARDTRQPMRAIFDEVRDLHPNVAIAFDDKLQRSMQRARRVNQPAVPQSIDEAEESLNNNPHYKTKDGNSPFYHGRVSTGTGTALIFICLGILPILRSSEEIACDATFATLPFLFAQLFTIHVDAYTYMFPLAYAIMTEKTEALYNLVFARAIYKKVTTEGLKRAYAERPNVQKVIKMLIALALLPADQAHAGFLHIQRESIALLQEESPEIRARIQIIFEYMQAYWFNVVTPERFCVHGQSRRTTNEVESFHRWFNARCEYLQKVESSNLKDFNLARAGQAIKRQQSFAQKTKDRRILQYADALRAGELTVYHFLEVCAQFFEPAVLPIVPAEEPPHADHSDDDEIDPPVRGRGGRARRLRVRRNGNGRAARQAPIVPGQRMPRNRRAGRGGGAVGGGPGRERDVVNPNHAALDPELILQQAMVEVGLPIDVANNQPLIEEPPLLDMDCEICGVAGNRRTQTKLKSGQELKIRALWEDAVMCAALLLQ</sequence>
<dbReference type="InParanoid" id="E9HSN8"/>
<evidence type="ECO:0008006" key="4">
    <source>
        <dbReference type="Google" id="ProtNLM"/>
    </source>
</evidence>
<evidence type="ECO:0000313" key="3">
    <source>
        <dbReference type="Proteomes" id="UP000000305"/>
    </source>
</evidence>
<organism evidence="2 3">
    <name type="scientific">Daphnia pulex</name>
    <name type="common">Water flea</name>
    <dbReference type="NCBI Taxonomy" id="6669"/>
    <lineage>
        <taxon>Eukaryota</taxon>
        <taxon>Metazoa</taxon>
        <taxon>Ecdysozoa</taxon>
        <taxon>Arthropoda</taxon>
        <taxon>Crustacea</taxon>
        <taxon>Branchiopoda</taxon>
        <taxon>Diplostraca</taxon>
        <taxon>Cladocera</taxon>
        <taxon>Anomopoda</taxon>
        <taxon>Daphniidae</taxon>
        <taxon>Daphnia</taxon>
    </lineage>
</organism>
<reference evidence="2 3" key="1">
    <citation type="journal article" date="2011" name="Science">
        <title>The ecoresponsive genome of Daphnia pulex.</title>
        <authorList>
            <person name="Colbourne J.K."/>
            <person name="Pfrender M.E."/>
            <person name="Gilbert D."/>
            <person name="Thomas W.K."/>
            <person name="Tucker A."/>
            <person name="Oakley T.H."/>
            <person name="Tokishita S."/>
            <person name="Aerts A."/>
            <person name="Arnold G.J."/>
            <person name="Basu M.K."/>
            <person name="Bauer D.J."/>
            <person name="Caceres C.E."/>
            <person name="Carmel L."/>
            <person name="Casola C."/>
            <person name="Choi J.H."/>
            <person name="Detter J.C."/>
            <person name="Dong Q."/>
            <person name="Dusheyko S."/>
            <person name="Eads B.D."/>
            <person name="Frohlich T."/>
            <person name="Geiler-Samerotte K.A."/>
            <person name="Gerlach D."/>
            <person name="Hatcher P."/>
            <person name="Jogdeo S."/>
            <person name="Krijgsveld J."/>
            <person name="Kriventseva E.V."/>
            <person name="Kultz D."/>
            <person name="Laforsch C."/>
            <person name="Lindquist E."/>
            <person name="Lopez J."/>
            <person name="Manak J.R."/>
            <person name="Muller J."/>
            <person name="Pangilinan J."/>
            <person name="Patwardhan R.P."/>
            <person name="Pitluck S."/>
            <person name="Pritham E.J."/>
            <person name="Rechtsteiner A."/>
            <person name="Rho M."/>
            <person name="Rogozin I.B."/>
            <person name="Sakarya O."/>
            <person name="Salamov A."/>
            <person name="Schaack S."/>
            <person name="Shapiro H."/>
            <person name="Shiga Y."/>
            <person name="Skalitzky C."/>
            <person name="Smith Z."/>
            <person name="Souvorov A."/>
            <person name="Sung W."/>
            <person name="Tang Z."/>
            <person name="Tsuchiya D."/>
            <person name="Tu H."/>
            <person name="Vos H."/>
            <person name="Wang M."/>
            <person name="Wolf Y.I."/>
            <person name="Yamagata H."/>
            <person name="Yamada T."/>
            <person name="Ye Y."/>
            <person name="Shaw J.R."/>
            <person name="Andrews J."/>
            <person name="Crease T.J."/>
            <person name="Tang H."/>
            <person name="Lucas S.M."/>
            <person name="Robertson H.M."/>
            <person name="Bork P."/>
            <person name="Koonin E.V."/>
            <person name="Zdobnov E.M."/>
            <person name="Grigoriev I.V."/>
            <person name="Lynch M."/>
            <person name="Boore J.L."/>
        </authorList>
    </citation>
    <scope>NUCLEOTIDE SEQUENCE [LARGE SCALE GENOMIC DNA]</scope>
</reference>
<protein>
    <recommendedName>
        <fullName evidence="4">MULE transposase domain-containing protein</fullName>
    </recommendedName>
</protein>
<evidence type="ECO:0000313" key="2">
    <source>
        <dbReference type="EMBL" id="EFX65226.1"/>
    </source>
</evidence>
<dbReference type="EMBL" id="GL732755">
    <property type="protein sequence ID" value="EFX65226.1"/>
    <property type="molecule type" value="Genomic_DNA"/>
</dbReference>
<gene>
    <name evidence="2" type="ORF">DAPPUDRAFT_117443</name>
</gene>
<dbReference type="HOGENOM" id="CLU_541070_0_0_1"/>
<dbReference type="PANTHER" id="PTHR47160">
    <property type="entry name" value="PUTATIVE-RELATED"/>
    <property type="match status" value="1"/>
</dbReference>
<dbReference type="KEGG" id="dpx:DAPPUDRAFT_117443"/>
<feature type="compositionally biased region" description="Basic residues" evidence="1">
    <location>
        <begin position="369"/>
        <end position="382"/>
    </location>
</feature>
<feature type="region of interest" description="Disordered" evidence="1">
    <location>
        <begin position="348"/>
        <end position="419"/>
    </location>
</feature>
<dbReference type="OrthoDB" id="6378411at2759"/>
<dbReference type="PhylomeDB" id="E9HSN8"/>
<dbReference type="PANTHER" id="PTHR47160:SF10">
    <property type="entry name" value="MULE TRANSPOSASE DOMAIN-CONTAINING PROTEIN"/>
    <property type="match status" value="1"/>
</dbReference>
<dbReference type="Proteomes" id="UP000000305">
    <property type="component" value="Unassembled WGS sequence"/>
</dbReference>
<name>E9HSN8_DAPPU</name>
<feature type="compositionally biased region" description="Gly residues" evidence="1">
    <location>
        <begin position="406"/>
        <end position="415"/>
    </location>
</feature>
<proteinExistence type="predicted"/>
<keyword evidence="3" id="KW-1185">Reference proteome</keyword>
<accession>E9HSN8</accession>
<dbReference type="AlphaFoldDB" id="E9HSN8"/>
<evidence type="ECO:0000256" key="1">
    <source>
        <dbReference type="SAM" id="MobiDB-lite"/>
    </source>
</evidence>